<proteinExistence type="predicted"/>
<feature type="transmembrane region" description="Helical" evidence="3">
    <location>
        <begin position="184"/>
        <end position="208"/>
    </location>
</feature>
<dbReference type="EMBL" id="BMGG01000009">
    <property type="protein sequence ID" value="GGC84752.1"/>
    <property type="molecule type" value="Genomic_DNA"/>
</dbReference>
<evidence type="ECO:0000256" key="2">
    <source>
        <dbReference type="ARBA" id="ARBA00034247"/>
    </source>
</evidence>
<name>A0A916URS8_9HYPH</name>
<dbReference type="Gene3D" id="3.30.70.270">
    <property type="match status" value="1"/>
</dbReference>
<feature type="domain" description="GGDEF" evidence="4">
    <location>
        <begin position="251"/>
        <end position="372"/>
    </location>
</feature>
<feature type="transmembrane region" description="Helical" evidence="3">
    <location>
        <begin position="151"/>
        <end position="172"/>
    </location>
</feature>
<feature type="transmembrane region" description="Helical" evidence="3">
    <location>
        <begin position="35"/>
        <end position="56"/>
    </location>
</feature>
<gene>
    <name evidence="5" type="ORF">GCM10010994_48330</name>
</gene>
<dbReference type="InterPro" id="IPR029787">
    <property type="entry name" value="Nucleotide_cyclase"/>
</dbReference>
<evidence type="ECO:0000256" key="3">
    <source>
        <dbReference type="SAM" id="Phobius"/>
    </source>
</evidence>
<keyword evidence="3" id="KW-1133">Transmembrane helix</keyword>
<feature type="transmembrane region" description="Helical" evidence="3">
    <location>
        <begin position="62"/>
        <end position="81"/>
    </location>
</feature>
<keyword evidence="6" id="KW-1185">Reference proteome</keyword>
<accession>A0A916URS8</accession>
<reference evidence="5" key="2">
    <citation type="submission" date="2020-09" db="EMBL/GenBank/DDBJ databases">
        <authorList>
            <person name="Sun Q."/>
            <person name="Zhou Y."/>
        </authorList>
    </citation>
    <scope>NUCLEOTIDE SEQUENCE</scope>
    <source>
        <strain evidence="5">CGMCC 1.12919</strain>
    </source>
</reference>
<dbReference type="InterPro" id="IPR050469">
    <property type="entry name" value="Diguanylate_Cyclase"/>
</dbReference>
<protein>
    <recommendedName>
        <fullName evidence="1">diguanylate cyclase</fullName>
        <ecNumber evidence="1">2.7.7.65</ecNumber>
    </recommendedName>
</protein>
<evidence type="ECO:0000313" key="5">
    <source>
        <dbReference type="EMBL" id="GGC84752.1"/>
    </source>
</evidence>
<feature type="transmembrane region" description="Helical" evidence="3">
    <location>
        <begin position="6"/>
        <end position="28"/>
    </location>
</feature>
<dbReference type="NCBIfam" id="TIGR00254">
    <property type="entry name" value="GGDEF"/>
    <property type="match status" value="1"/>
</dbReference>
<dbReference type="PROSITE" id="PS50887">
    <property type="entry name" value="GGDEF"/>
    <property type="match status" value="1"/>
</dbReference>
<dbReference type="SMART" id="SM00267">
    <property type="entry name" value="GGDEF"/>
    <property type="match status" value="1"/>
</dbReference>
<keyword evidence="3" id="KW-0812">Transmembrane</keyword>
<sequence length="401" mass="43180">MQLDSATLLIASFCTTLVQGLLLLFFWWQDRKAKALGVWGSAFIIGSVGVGLFAGRGVIPDVLSIIVANALILVAYGLCWAGVRLFEGLRTSVLAIVAAPLIWVLACLDERIIGSQPTRTAIMSVLIAVLCGASTVEFWRGRAERLASRRPLIGLFGACALIYGVRSVYGSLPYPVGGNPAAGPGWYAAFAFFIFVSISIMAFLFVALSKERMEASQRHNAAVDPVTGVLRRGAFMLQAARLVAHYAIERRPVCLLLIDFTAPGGIVDDAMLRRFAAQTLDLLKPNDLLSRMGQNEFACVLTNVTHNDAVPIGESIHAMVACDRALPQGARARIGIASSTQVGHDVRTLVEAADAALERGRQRDEGVVLYHPSLERAVGEAIASAAGRIIPFTGRDRAWHR</sequence>
<comment type="catalytic activity">
    <reaction evidence="2">
        <text>2 GTP = 3',3'-c-di-GMP + 2 diphosphate</text>
        <dbReference type="Rhea" id="RHEA:24898"/>
        <dbReference type="ChEBI" id="CHEBI:33019"/>
        <dbReference type="ChEBI" id="CHEBI:37565"/>
        <dbReference type="ChEBI" id="CHEBI:58805"/>
        <dbReference type="EC" id="2.7.7.65"/>
    </reaction>
</comment>
<comment type="caution">
    <text evidence="5">The sequence shown here is derived from an EMBL/GenBank/DDBJ whole genome shotgun (WGS) entry which is preliminary data.</text>
</comment>
<dbReference type="Pfam" id="PF00990">
    <property type="entry name" value="GGDEF"/>
    <property type="match status" value="1"/>
</dbReference>
<dbReference type="Proteomes" id="UP000637002">
    <property type="component" value="Unassembled WGS sequence"/>
</dbReference>
<evidence type="ECO:0000256" key="1">
    <source>
        <dbReference type="ARBA" id="ARBA00012528"/>
    </source>
</evidence>
<dbReference type="PANTHER" id="PTHR45138:SF9">
    <property type="entry name" value="DIGUANYLATE CYCLASE DGCM-RELATED"/>
    <property type="match status" value="1"/>
</dbReference>
<evidence type="ECO:0000259" key="4">
    <source>
        <dbReference type="PROSITE" id="PS50887"/>
    </source>
</evidence>
<dbReference type="PANTHER" id="PTHR45138">
    <property type="entry name" value="REGULATORY COMPONENTS OF SENSORY TRANSDUCTION SYSTEM"/>
    <property type="match status" value="1"/>
</dbReference>
<feature type="transmembrane region" description="Helical" evidence="3">
    <location>
        <begin position="120"/>
        <end position="139"/>
    </location>
</feature>
<reference evidence="5" key="1">
    <citation type="journal article" date="2014" name="Int. J. Syst. Evol. Microbiol.">
        <title>Complete genome sequence of Corynebacterium casei LMG S-19264T (=DSM 44701T), isolated from a smear-ripened cheese.</title>
        <authorList>
            <consortium name="US DOE Joint Genome Institute (JGI-PGF)"/>
            <person name="Walter F."/>
            <person name="Albersmeier A."/>
            <person name="Kalinowski J."/>
            <person name="Ruckert C."/>
        </authorList>
    </citation>
    <scope>NUCLEOTIDE SEQUENCE</scope>
    <source>
        <strain evidence="5">CGMCC 1.12919</strain>
    </source>
</reference>
<feature type="transmembrane region" description="Helical" evidence="3">
    <location>
        <begin position="93"/>
        <end position="114"/>
    </location>
</feature>
<dbReference type="RefSeq" id="WP_188611740.1">
    <property type="nucleotide sequence ID" value="NZ_BMGG01000009.1"/>
</dbReference>
<dbReference type="CDD" id="cd01949">
    <property type="entry name" value="GGDEF"/>
    <property type="match status" value="1"/>
</dbReference>
<dbReference type="AlphaFoldDB" id="A0A916URS8"/>
<dbReference type="InterPro" id="IPR043128">
    <property type="entry name" value="Rev_trsase/Diguanyl_cyclase"/>
</dbReference>
<keyword evidence="3" id="KW-0472">Membrane</keyword>
<dbReference type="SUPFAM" id="SSF55073">
    <property type="entry name" value="Nucleotide cyclase"/>
    <property type="match status" value="1"/>
</dbReference>
<dbReference type="InterPro" id="IPR000160">
    <property type="entry name" value="GGDEF_dom"/>
</dbReference>
<dbReference type="EC" id="2.7.7.65" evidence="1"/>
<organism evidence="5 6">
    <name type="scientific">Chelatococcus reniformis</name>
    <dbReference type="NCBI Taxonomy" id="1494448"/>
    <lineage>
        <taxon>Bacteria</taxon>
        <taxon>Pseudomonadati</taxon>
        <taxon>Pseudomonadota</taxon>
        <taxon>Alphaproteobacteria</taxon>
        <taxon>Hyphomicrobiales</taxon>
        <taxon>Chelatococcaceae</taxon>
        <taxon>Chelatococcus</taxon>
    </lineage>
</organism>
<dbReference type="GO" id="GO:0052621">
    <property type="term" value="F:diguanylate cyclase activity"/>
    <property type="evidence" value="ECO:0007669"/>
    <property type="project" value="UniProtKB-EC"/>
</dbReference>
<evidence type="ECO:0000313" key="6">
    <source>
        <dbReference type="Proteomes" id="UP000637002"/>
    </source>
</evidence>